<feature type="domain" description="M23ase beta-sheet core" evidence="2">
    <location>
        <begin position="149"/>
        <end position="244"/>
    </location>
</feature>
<accession>A0A2S2BRU7</accession>
<evidence type="ECO:0000313" key="4">
    <source>
        <dbReference type="Proteomes" id="UP000245711"/>
    </source>
</evidence>
<organism evidence="3 4">
    <name type="scientific">Rhodococcus oxybenzonivorans</name>
    <dbReference type="NCBI Taxonomy" id="1990687"/>
    <lineage>
        <taxon>Bacteria</taxon>
        <taxon>Bacillati</taxon>
        <taxon>Actinomycetota</taxon>
        <taxon>Actinomycetes</taxon>
        <taxon>Mycobacteriales</taxon>
        <taxon>Nocardiaceae</taxon>
        <taxon>Rhodococcus</taxon>
    </lineage>
</organism>
<dbReference type="Gene3D" id="2.70.70.10">
    <property type="entry name" value="Glucose Permease (Domain IIA)"/>
    <property type="match status" value="1"/>
</dbReference>
<dbReference type="SUPFAM" id="SSF51261">
    <property type="entry name" value="Duplicated hybrid motif"/>
    <property type="match status" value="1"/>
</dbReference>
<dbReference type="PANTHER" id="PTHR21666:SF270">
    <property type="entry name" value="MUREIN HYDROLASE ACTIVATOR ENVC"/>
    <property type="match status" value="1"/>
</dbReference>
<evidence type="ECO:0000259" key="2">
    <source>
        <dbReference type="Pfam" id="PF01551"/>
    </source>
</evidence>
<feature type="region of interest" description="Disordered" evidence="1">
    <location>
        <begin position="1"/>
        <end position="32"/>
    </location>
</feature>
<name>A0A2S2BRU7_9NOCA</name>
<dbReference type="Pfam" id="PF01551">
    <property type="entry name" value="Peptidase_M23"/>
    <property type="match status" value="1"/>
</dbReference>
<dbReference type="InterPro" id="IPR016047">
    <property type="entry name" value="M23ase_b-sheet_dom"/>
</dbReference>
<evidence type="ECO:0000313" key="3">
    <source>
        <dbReference type="EMBL" id="AWK71350.1"/>
    </source>
</evidence>
<dbReference type="EMBL" id="CP021354">
    <property type="protein sequence ID" value="AWK71350.1"/>
    <property type="molecule type" value="Genomic_DNA"/>
</dbReference>
<evidence type="ECO:0000256" key="1">
    <source>
        <dbReference type="SAM" id="MobiDB-lite"/>
    </source>
</evidence>
<dbReference type="GO" id="GO:0004222">
    <property type="term" value="F:metalloendopeptidase activity"/>
    <property type="evidence" value="ECO:0007669"/>
    <property type="project" value="TreeGrafter"/>
</dbReference>
<dbReference type="CDD" id="cd12797">
    <property type="entry name" value="M23_peptidase"/>
    <property type="match status" value="1"/>
</dbReference>
<dbReference type="OrthoDB" id="1099523at2"/>
<reference evidence="3 4" key="1">
    <citation type="submission" date="2017-05" db="EMBL/GenBank/DDBJ databases">
        <title>Isolation of Rhodococcus sp. S2-17 biodegrading of BP-3.</title>
        <authorList>
            <person name="Lee Y."/>
            <person name="Kim K.H."/>
            <person name="Chun B.H."/>
            <person name="Jung H.S."/>
            <person name="Jeon C.O."/>
        </authorList>
    </citation>
    <scope>NUCLEOTIDE SEQUENCE [LARGE SCALE GENOMIC DNA]</scope>
    <source>
        <strain evidence="3 4">S2-17</strain>
    </source>
</reference>
<sequence length="264" mass="26466">MGSHHRSNGNSLRFEIDPDAARGRHRTAQTGAGVGMKAATVAAATGALVVGAAQLGAGSAAAAPADSHAVEPAAPHTAPGLPFEIPAGVLPAGFELPTDLGAAVQNFGGPDLGAQAQQWLSSVNPVKPHAVQPVSGTLTSNFGSRWGAHHGGIDIAAPIGTPVLAAADGQVIDAGAASGFGLWVRLLHDDGTVTVYGHVNDYTVAVGQRVSAGQQIAHVGNRGQSTGPHLHFEVHDAAGNKVDPAHWLKKNGVAVTWGDAGANA</sequence>
<dbReference type="AlphaFoldDB" id="A0A2S2BRU7"/>
<dbReference type="InterPro" id="IPR011055">
    <property type="entry name" value="Dup_hybrid_motif"/>
</dbReference>
<dbReference type="RefSeq" id="WP_109327539.1">
    <property type="nucleotide sequence ID" value="NZ_CP021354.1"/>
</dbReference>
<dbReference type="InterPro" id="IPR050570">
    <property type="entry name" value="Cell_wall_metabolism_enzyme"/>
</dbReference>
<gene>
    <name evidence="3" type="ORF">CBI38_06925</name>
</gene>
<proteinExistence type="predicted"/>
<dbReference type="PANTHER" id="PTHR21666">
    <property type="entry name" value="PEPTIDASE-RELATED"/>
    <property type="match status" value="1"/>
</dbReference>
<protein>
    <submittedName>
        <fullName evidence="3">Peptidase M23</fullName>
    </submittedName>
</protein>
<keyword evidence="4" id="KW-1185">Reference proteome</keyword>
<dbReference type="Proteomes" id="UP000245711">
    <property type="component" value="Chromosome"/>
</dbReference>
<dbReference type="KEGG" id="roz:CBI38_06925"/>